<evidence type="ECO:0008006" key="8">
    <source>
        <dbReference type="Google" id="ProtNLM"/>
    </source>
</evidence>
<dbReference type="InterPro" id="IPR000692">
    <property type="entry name" value="Fibrillarin"/>
</dbReference>
<dbReference type="PANTHER" id="PTHR10335:SF0">
    <property type="entry name" value="RRNA 2'-O-METHYLTRANSFERASE FIBRILLARIN 1-RELATED"/>
    <property type="match status" value="1"/>
</dbReference>
<evidence type="ECO:0000256" key="3">
    <source>
        <dbReference type="ARBA" id="ARBA00022603"/>
    </source>
</evidence>
<protein>
    <recommendedName>
        <fullName evidence="8">Fibrillarin</fullName>
    </recommendedName>
</protein>
<keyword evidence="4" id="KW-0808">Transferase</keyword>
<keyword evidence="7" id="KW-1185">Reference proteome</keyword>
<comment type="similarity">
    <text evidence="1">Belongs to the methyltransferase superfamily. Fibrillarin family.</text>
</comment>
<dbReference type="EMBL" id="CP093351">
    <property type="protein sequence ID" value="WOH15864.1"/>
    <property type="molecule type" value="Genomic_DNA"/>
</dbReference>
<dbReference type="InterPro" id="IPR029063">
    <property type="entry name" value="SAM-dependent_MTases_sf"/>
</dbReference>
<dbReference type="GO" id="GO:0031428">
    <property type="term" value="C:box C/D methylation guide snoRNP complex"/>
    <property type="evidence" value="ECO:0007669"/>
    <property type="project" value="TreeGrafter"/>
</dbReference>
<gene>
    <name evidence="6" type="ORF">DCAR_0935410</name>
</gene>
<keyword evidence="3" id="KW-0489">Methyltransferase</keyword>
<evidence type="ECO:0000313" key="6">
    <source>
        <dbReference type="EMBL" id="WOH15864.1"/>
    </source>
</evidence>
<dbReference type="PRINTS" id="PR00052">
    <property type="entry name" value="FIBRILLARIN"/>
</dbReference>
<dbReference type="Pfam" id="PF01269">
    <property type="entry name" value="Fibrillarin"/>
    <property type="match status" value="1"/>
</dbReference>
<evidence type="ECO:0000256" key="1">
    <source>
        <dbReference type="ARBA" id="ARBA00010632"/>
    </source>
</evidence>
<name>A0AAF0Y036_DAUCS</name>
<proteinExistence type="inferred from homology"/>
<organism evidence="6 7">
    <name type="scientific">Daucus carota subsp. sativus</name>
    <name type="common">Carrot</name>
    <dbReference type="NCBI Taxonomy" id="79200"/>
    <lineage>
        <taxon>Eukaryota</taxon>
        <taxon>Viridiplantae</taxon>
        <taxon>Streptophyta</taxon>
        <taxon>Embryophyta</taxon>
        <taxon>Tracheophyta</taxon>
        <taxon>Spermatophyta</taxon>
        <taxon>Magnoliopsida</taxon>
        <taxon>eudicotyledons</taxon>
        <taxon>Gunneridae</taxon>
        <taxon>Pentapetalae</taxon>
        <taxon>asterids</taxon>
        <taxon>campanulids</taxon>
        <taxon>Apiales</taxon>
        <taxon>Apiaceae</taxon>
        <taxon>Apioideae</taxon>
        <taxon>Scandiceae</taxon>
        <taxon>Daucinae</taxon>
        <taxon>Daucus</taxon>
        <taxon>Daucus sect. Daucus</taxon>
    </lineage>
</organism>
<dbReference type="GO" id="GO:0032040">
    <property type="term" value="C:small-subunit processome"/>
    <property type="evidence" value="ECO:0007669"/>
    <property type="project" value="TreeGrafter"/>
</dbReference>
<dbReference type="GO" id="GO:1990259">
    <property type="term" value="F:histone H2AQ104 methyltransferase activity"/>
    <property type="evidence" value="ECO:0007669"/>
    <property type="project" value="TreeGrafter"/>
</dbReference>
<sequence>MQYPIVNVENAQQNLARLYSRQMCTSTHAQSSTRISSSSVQRGLVVPYRFEGVFIARGKEDLFVPEIWYPVKLFMNEGGTEVEYRVWNPLRSNLANAIMCGITNIWVKPGSRILYLGDDVCQITLSHLSDLVGLDGLVYVVGLSDVAVKMAEKRPNVITVFQKPSCFGKYRMVVGMVDVIYADIHSDEVHTIISNVCYYLRAGGHYLVYTRASNIYLTTRGKDPFAYHPRRKEFTPIEAVMLEPIDREYSMAVGGFRMPEE</sequence>
<reference evidence="6" key="1">
    <citation type="journal article" date="2016" name="Nat. Genet.">
        <title>A high-quality carrot genome assembly provides new insights into carotenoid accumulation and asterid genome evolution.</title>
        <authorList>
            <person name="Iorizzo M."/>
            <person name="Ellison S."/>
            <person name="Senalik D."/>
            <person name="Zeng P."/>
            <person name="Satapoomin P."/>
            <person name="Huang J."/>
            <person name="Bowman M."/>
            <person name="Iovene M."/>
            <person name="Sanseverino W."/>
            <person name="Cavagnaro P."/>
            <person name="Yildiz M."/>
            <person name="Macko-Podgorni A."/>
            <person name="Moranska E."/>
            <person name="Grzebelus E."/>
            <person name="Grzebelus D."/>
            <person name="Ashrafi H."/>
            <person name="Zheng Z."/>
            <person name="Cheng S."/>
            <person name="Spooner D."/>
            <person name="Van Deynze A."/>
            <person name="Simon P."/>
        </authorList>
    </citation>
    <scope>NUCLEOTIDE SEQUENCE</scope>
    <source>
        <tissue evidence="6">Leaf</tissue>
    </source>
</reference>
<evidence type="ECO:0000313" key="7">
    <source>
        <dbReference type="Proteomes" id="UP000077755"/>
    </source>
</evidence>
<evidence type="ECO:0000256" key="2">
    <source>
        <dbReference type="ARBA" id="ARBA00022552"/>
    </source>
</evidence>
<dbReference type="Gene3D" id="3.30.200.20">
    <property type="entry name" value="Phosphorylase Kinase, domain 1"/>
    <property type="match status" value="1"/>
</dbReference>
<dbReference type="SMART" id="SM01206">
    <property type="entry name" value="Fibrillarin"/>
    <property type="match status" value="1"/>
</dbReference>
<dbReference type="SUPFAM" id="SSF53335">
    <property type="entry name" value="S-adenosyl-L-methionine-dependent methyltransferases"/>
    <property type="match status" value="1"/>
</dbReference>
<dbReference type="GO" id="GO:0008649">
    <property type="term" value="F:rRNA methyltransferase activity"/>
    <property type="evidence" value="ECO:0007669"/>
    <property type="project" value="TreeGrafter"/>
</dbReference>
<dbReference type="Gene3D" id="3.40.50.150">
    <property type="entry name" value="Vaccinia Virus protein VP39"/>
    <property type="match status" value="1"/>
</dbReference>
<dbReference type="AlphaFoldDB" id="A0AAF0Y036"/>
<accession>A0AAF0Y036</accession>
<keyword evidence="5" id="KW-0694">RNA-binding</keyword>
<dbReference type="GO" id="GO:0003723">
    <property type="term" value="F:RNA binding"/>
    <property type="evidence" value="ECO:0007669"/>
    <property type="project" value="UniProtKB-KW"/>
</dbReference>
<dbReference type="GO" id="GO:0000494">
    <property type="term" value="P:box C/D sno(s)RNA 3'-end processing"/>
    <property type="evidence" value="ECO:0007669"/>
    <property type="project" value="TreeGrafter"/>
</dbReference>
<dbReference type="PANTHER" id="PTHR10335">
    <property type="entry name" value="RRNA 2-O-METHYLTRANSFERASE FIBRILLARIN"/>
    <property type="match status" value="1"/>
</dbReference>
<reference evidence="6" key="2">
    <citation type="submission" date="2022-03" db="EMBL/GenBank/DDBJ databases">
        <title>Draft title - Genomic analysis of global carrot germplasm unveils the trajectory of domestication and the origin of high carotenoid orange carrot.</title>
        <authorList>
            <person name="Iorizzo M."/>
            <person name="Ellison S."/>
            <person name="Senalik D."/>
            <person name="Macko-Podgorni A."/>
            <person name="Grzebelus D."/>
            <person name="Bostan H."/>
            <person name="Rolling W."/>
            <person name="Curaba J."/>
            <person name="Simon P."/>
        </authorList>
    </citation>
    <scope>NUCLEOTIDE SEQUENCE</scope>
    <source>
        <tissue evidence="6">Leaf</tissue>
    </source>
</reference>
<keyword evidence="2" id="KW-0698">rRNA processing</keyword>
<evidence type="ECO:0000256" key="5">
    <source>
        <dbReference type="ARBA" id="ARBA00022884"/>
    </source>
</evidence>
<evidence type="ECO:0000256" key="4">
    <source>
        <dbReference type="ARBA" id="ARBA00022679"/>
    </source>
</evidence>
<dbReference type="Proteomes" id="UP000077755">
    <property type="component" value="Chromosome 9"/>
</dbReference>